<gene>
    <name evidence="1" type="ORF">ES332_D01G074300v1</name>
</gene>
<dbReference type="AlphaFoldDB" id="A0A5D2M6F2"/>
<name>A0A5D2M6F2_GOSTO</name>
<proteinExistence type="predicted"/>
<reference evidence="1 2" key="1">
    <citation type="submission" date="2019-07" db="EMBL/GenBank/DDBJ databases">
        <title>WGS assembly of Gossypium tomentosum.</title>
        <authorList>
            <person name="Chen Z.J."/>
            <person name="Sreedasyam A."/>
            <person name="Ando A."/>
            <person name="Song Q."/>
            <person name="De L."/>
            <person name="Hulse-Kemp A."/>
            <person name="Ding M."/>
            <person name="Ye W."/>
            <person name="Kirkbride R."/>
            <person name="Jenkins J."/>
            <person name="Plott C."/>
            <person name="Lovell J."/>
            <person name="Lin Y.-M."/>
            <person name="Vaughn R."/>
            <person name="Liu B."/>
            <person name="Li W."/>
            <person name="Simpson S."/>
            <person name="Scheffler B."/>
            <person name="Saski C."/>
            <person name="Grover C."/>
            <person name="Hu G."/>
            <person name="Conover J."/>
            <person name="Carlson J."/>
            <person name="Shu S."/>
            <person name="Boston L."/>
            <person name="Williams M."/>
            <person name="Peterson D."/>
            <person name="Mcgee K."/>
            <person name="Jones D."/>
            <person name="Wendel J."/>
            <person name="Stelly D."/>
            <person name="Grimwood J."/>
            <person name="Schmutz J."/>
        </authorList>
    </citation>
    <scope>NUCLEOTIDE SEQUENCE [LARGE SCALE GENOMIC DNA]</scope>
    <source>
        <strain evidence="1">7179.01</strain>
    </source>
</reference>
<evidence type="ECO:0000313" key="1">
    <source>
        <dbReference type="EMBL" id="TYH86863.1"/>
    </source>
</evidence>
<evidence type="ECO:0000313" key="2">
    <source>
        <dbReference type="Proteomes" id="UP000322667"/>
    </source>
</evidence>
<sequence length="95" mass="10793">MIHQCLSLLRRVNIMNLEIVAVESLINPAYLELLLWTHPVPFINAVAAARSCQLNLECNGQAIGSIGEIVMRINKIQIMKLHYLPMICVFFKTIM</sequence>
<keyword evidence="2" id="KW-1185">Reference proteome</keyword>
<accession>A0A5D2M6F2</accession>
<protein>
    <submittedName>
        <fullName evidence="1">Uncharacterized protein</fullName>
    </submittedName>
</protein>
<dbReference type="EMBL" id="CM017623">
    <property type="protein sequence ID" value="TYH86863.1"/>
    <property type="molecule type" value="Genomic_DNA"/>
</dbReference>
<dbReference type="Proteomes" id="UP000322667">
    <property type="component" value="Chromosome D01"/>
</dbReference>
<organism evidence="1 2">
    <name type="scientific">Gossypium tomentosum</name>
    <name type="common">Hawaiian cotton</name>
    <name type="synonym">Gossypium sandvicense</name>
    <dbReference type="NCBI Taxonomy" id="34277"/>
    <lineage>
        <taxon>Eukaryota</taxon>
        <taxon>Viridiplantae</taxon>
        <taxon>Streptophyta</taxon>
        <taxon>Embryophyta</taxon>
        <taxon>Tracheophyta</taxon>
        <taxon>Spermatophyta</taxon>
        <taxon>Magnoliopsida</taxon>
        <taxon>eudicotyledons</taxon>
        <taxon>Gunneridae</taxon>
        <taxon>Pentapetalae</taxon>
        <taxon>rosids</taxon>
        <taxon>malvids</taxon>
        <taxon>Malvales</taxon>
        <taxon>Malvaceae</taxon>
        <taxon>Malvoideae</taxon>
        <taxon>Gossypium</taxon>
    </lineage>
</organism>